<feature type="region of interest" description="Disordered" evidence="1">
    <location>
        <begin position="171"/>
        <end position="190"/>
    </location>
</feature>
<accession>A0ABQ9I6U2</accession>
<evidence type="ECO:0000313" key="2">
    <source>
        <dbReference type="EMBL" id="KAJ8891984.1"/>
    </source>
</evidence>
<sequence length="949" mass="103707">MPCSGFEPRASRTPDRLRHVRSALPLKIGRVFKDSEPCALVARRGGVWQAINMQMPRSAGMPGRSPAPSRASICLRGRHEVAWWFPLMSVYPFSDLLHGALRMGSESDWPTAFQHIAGLLAYGAGVRDASDCVFSCCRRLHDSRNACSSTCVARAHRASSESLRETSSALHAKEARAQPDVPRQEARHSTLRHVTCRRTRSTRAMLSLVAELRLQLRKRCDFWRPHPPTSCGRAGCTLDLRSYLSSTLKTVAPFELRAGLEIGIKVHFEPREIGGSKSRSEISSHRRQIKIRTEIINLKQIEDRTSSSIYYEKYAYFYDVIYHEQIAKFCLILNIDLSNIDESEIQNHEIALVQHFYIGTKIKLDSDRGRFWCNRPLDIFASLINSWDQGDRAVSLLVSHQGDPGSISGWVTSDFRMWESCRTMSLVGGFSRGSPVSPALSFRSIPQSPTLALKIPMRVRARVCCSARHQQCDGEEAGPGAAVGPLRLQRGWIRQGSGDPRALQDATRVKRGGNCGGIYGARHLAGVNLPKAFSPQQHHKIGNARGAGCEADSHRLTQKTRIEQIRSHGPPMRHKMEQSRNARAGEMRDPQENPPTSGIVQCDSHERKSGSGPPGLEPGSPRLKASALAATSPRLPGVGCKDGCPYHRLRPIFYTSSVADCPSTLLRLSAVGEMLSLPVAGQIYKSRSCCSCAHAGRRQIGCPVLGRILLSPPALQCILCGASGTSVRGKFPTSAQSMSRQSQCSRVLQAPSHTVGFTRRFHSLSSIHATNTSLAVVPQSPVVAHTSLHSRTLGQAASSLRPPPRIFPNSRDASLRDEAAASLTRTYLRCRQTHRNLQQGREAVTYARRRAARQPDSLSIIRGFPLNGGGQEAIPEEGRAEVGPSPQLRAAARAERVAVPDGDAAGLCGGWAGACVVMARQQTTLLVATAADSCGKHACLQSDVSLQDG</sequence>
<comment type="caution">
    <text evidence="2">The sequence shown here is derived from an EMBL/GenBank/DDBJ whole genome shotgun (WGS) entry which is preliminary data.</text>
</comment>
<feature type="compositionally biased region" description="Basic and acidic residues" evidence="1">
    <location>
        <begin position="574"/>
        <end position="591"/>
    </location>
</feature>
<keyword evidence="3" id="KW-1185">Reference proteome</keyword>
<dbReference type="Proteomes" id="UP001159363">
    <property type="component" value="Chromosome 2"/>
</dbReference>
<evidence type="ECO:0000256" key="1">
    <source>
        <dbReference type="SAM" id="MobiDB-lite"/>
    </source>
</evidence>
<feature type="compositionally biased region" description="Basic and acidic residues" evidence="1">
    <location>
        <begin position="171"/>
        <end position="188"/>
    </location>
</feature>
<proteinExistence type="predicted"/>
<feature type="region of interest" description="Disordered" evidence="1">
    <location>
        <begin position="563"/>
        <end position="622"/>
    </location>
</feature>
<protein>
    <submittedName>
        <fullName evidence="2">Uncharacterized protein</fullName>
    </submittedName>
</protein>
<gene>
    <name evidence="2" type="ORF">PR048_004549</name>
</gene>
<dbReference type="EMBL" id="JARBHB010000002">
    <property type="protein sequence ID" value="KAJ8891984.1"/>
    <property type="molecule type" value="Genomic_DNA"/>
</dbReference>
<reference evidence="2 3" key="1">
    <citation type="submission" date="2023-02" db="EMBL/GenBank/DDBJ databases">
        <title>LHISI_Scaffold_Assembly.</title>
        <authorList>
            <person name="Stuart O.P."/>
            <person name="Cleave R."/>
            <person name="Magrath M.J.L."/>
            <person name="Mikheyev A.S."/>
        </authorList>
    </citation>
    <scope>NUCLEOTIDE SEQUENCE [LARGE SCALE GENOMIC DNA]</scope>
    <source>
        <strain evidence="2">Daus_M_001</strain>
        <tissue evidence="2">Leg muscle</tissue>
    </source>
</reference>
<name>A0ABQ9I6U2_9NEOP</name>
<organism evidence="2 3">
    <name type="scientific">Dryococelus australis</name>
    <dbReference type="NCBI Taxonomy" id="614101"/>
    <lineage>
        <taxon>Eukaryota</taxon>
        <taxon>Metazoa</taxon>
        <taxon>Ecdysozoa</taxon>
        <taxon>Arthropoda</taxon>
        <taxon>Hexapoda</taxon>
        <taxon>Insecta</taxon>
        <taxon>Pterygota</taxon>
        <taxon>Neoptera</taxon>
        <taxon>Polyneoptera</taxon>
        <taxon>Phasmatodea</taxon>
        <taxon>Verophasmatodea</taxon>
        <taxon>Anareolatae</taxon>
        <taxon>Phasmatidae</taxon>
        <taxon>Eurycanthinae</taxon>
        <taxon>Dryococelus</taxon>
    </lineage>
</organism>
<evidence type="ECO:0000313" key="3">
    <source>
        <dbReference type="Proteomes" id="UP001159363"/>
    </source>
</evidence>